<evidence type="ECO:0000313" key="6">
    <source>
        <dbReference type="Proteomes" id="UP000198948"/>
    </source>
</evidence>
<dbReference type="PANTHER" id="PTHR33308">
    <property type="entry name" value="PEPTIDOGLYCAN HYDROLASE FLGJ"/>
    <property type="match status" value="1"/>
</dbReference>
<dbReference type="Pfam" id="PF01832">
    <property type="entry name" value="Glucosaminidase"/>
    <property type="match status" value="1"/>
</dbReference>
<evidence type="ECO:0000313" key="5">
    <source>
        <dbReference type="EMBL" id="SER59093.1"/>
    </source>
</evidence>
<keyword evidence="3" id="KW-1133">Transmembrane helix</keyword>
<name>A0A1H9QH47_9LACT</name>
<dbReference type="InterPro" id="IPR051056">
    <property type="entry name" value="Glycosyl_Hydrolase_73"/>
</dbReference>
<evidence type="ECO:0000256" key="3">
    <source>
        <dbReference type="SAM" id="Phobius"/>
    </source>
</evidence>
<dbReference type="Gene3D" id="4.10.80.30">
    <property type="entry name" value="DNA polymerase, domain 6"/>
    <property type="match status" value="1"/>
</dbReference>
<evidence type="ECO:0000256" key="2">
    <source>
        <dbReference type="ARBA" id="ARBA00022801"/>
    </source>
</evidence>
<feature type="transmembrane region" description="Helical" evidence="3">
    <location>
        <begin position="21"/>
        <end position="42"/>
    </location>
</feature>
<evidence type="ECO:0000256" key="1">
    <source>
        <dbReference type="ARBA" id="ARBA00010266"/>
    </source>
</evidence>
<dbReference type="InterPro" id="IPR002901">
    <property type="entry name" value="MGlyc_endo_b_GlcNAc-like_dom"/>
</dbReference>
<dbReference type="RefSeq" id="WP_092649781.1">
    <property type="nucleotide sequence ID" value="NZ_FOHA01000002.1"/>
</dbReference>
<feature type="domain" description="Mannosyl-glycoprotein endo-beta-N-acetylglucosamidase-like" evidence="4">
    <location>
        <begin position="51"/>
        <end position="208"/>
    </location>
</feature>
<gene>
    <name evidence="5" type="ORF">SAMN04488559_10240</name>
</gene>
<dbReference type="SMART" id="SM00047">
    <property type="entry name" value="LYZ2"/>
    <property type="match status" value="1"/>
</dbReference>
<dbReference type="PRINTS" id="PR01002">
    <property type="entry name" value="FLGFLGJ"/>
</dbReference>
<dbReference type="Proteomes" id="UP000198948">
    <property type="component" value="Unassembled WGS sequence"/>
</dbReference>
<keyword evidence="6" id="KW-1185">Reference proteome</keyword>
<keyword evidence="2 5" id="KW-0378">Hydrolase</keyword>
<keyword evidence="3" id="KW-0472">Membrane</keyword>
<dbReference type="AlphaFoldDB" id="A0A1H9QH47"/>
<dbReference type="Gene3D" id="1.10.530.10">
    <property type="match status" value="1"/>
</dbReference>
<reference evidence="5 6" key="1">
    <citation type="submission" date="2016-10" db="EMBL/GenBank/DDBJ databases">
        <authorList>
            <person name="de Groot N.N."/>
        </authorList>
    </citation>
    <scope>NUCLEOTIDE SEQUENCE [LARGE SCALE GENOMIC DNA]</scope>
    <source>
        <strain evidence="5 6">DSM 13760</strain>
    </source>
</reference>
<dbReference type="OrthoDB" id="977752at2"/>
<accession>A0A1H9QH47</accession>
<proteinExistence type="inferred from homology"/>
<protein>
    <submittedName>
        <fullName evidence="5">Flagellum-specific peptidoglycan hydrolase FlgJ</fullName>
    </submittedName>
</protein>
<dbReference type="PANTHER" id="PTHR33308:SF10">
    <property type="entry name" value="EXO-GLUCOSAMINIDASE LYTG"/>
    <property type="match status" value="1"/>
</dbReference>
<dbReference type="EMBL" id="FOHA01000002">
    <property type="protein sequence ID" value="SER59093.1"/>
    <property type="molecule type" value="Genomic_DNA"/>
</dbReference>
<dbReference type="GO" id="GO:0004040">
    <property type="term" value="F:amidase activity"/>
    <property type="evidence" value="ECO:0007669"/>
    <property type="project" value="InterPro"/>
</dbReference>
<evidence type="ECO:0000259" key="4">
    <source>
        <dbReference type="SMART" id="SM00047"/>
    </source>
</evidence>
<organism evidence="5 6">
    <name type="scientific">Isobaculum melis</name>
    <dbReference type="NCBI Taxonomy" id="142588"/>
    <lineage>
        <taxon>Bacteria</taxon>
        <taxon>Bacillati</taxon>
        <taxon>Bacillota</taxon>
        <taxon>Bacilli</taxon>
        <taxon>Lactobacillales</taxon>
        <taxon>Carnobacteriaceae</taxon>
        <taxon>Isobaculum</taxon>
    </lineage>
</organism>
<dbReference type="STRING" id="142588.SAMN04488559_10240"/>
<sequence>MKKKINQWIRKLKSPTKQGRTIRASLFFVVAFILILFCSFLLSQEEVAVERPQELSKEEKFIQKIGPYAKQQQVAYQILPSITIAQAILESDWGESELSKENNNFFGIKGTEQQQTVLMKTAEFVNDEWIEVEARFRKYDSWKESIDDHANLFLVGTTWNPDQYLAVRNATSYQQAANALQEAGYATDPAYAQKLIELIQQYQLDEYDR</sequence>
<keyword evidence="3" id="KW-0812">Transmembrane</keyword>
<comment type="similarity">
    <text evidence="1">Belongs to the glycosyl hydrolase 73 family.</text>
</comment>